<dbReference type="EMBL" id="LAZR01015142">
    <property type="protein sequence ID" value="KKM14452.1"/>
    <property type="molecule type" value="Genomic_DNA"/>
</dbReference>
<protein>
    <submittedName>
        <fullName evidence="1">Uncharacterized protein</fullName>
    </submittedName>
</protein>
<proteinExistence type="predicted"/>
<comment type="caution">
    <text evidence="1">The sequence shown here is derived from an EMBL/GenBank/DDBJ whole genome shotgun (WGS) entry which is preliminary data.</text>
</comment>
<name>A0A0F9HH35_9ZZZZ</name>
<feature type="non-terminal residue" evidence="1">
    <location>
        <position position="22"/>
    </location>
</feature>
<dbReference type="AlphaFoldDB" id="A0A0F9HH35"/>
<organism evidence="1">
    <name type="scientific">marine sediment metagenome</name>
    <dbReference type="NCBI Taxonomy" id="412755"/>
    <lineage>
        <taxon>unclassified sequences</taxon>
        <taxon>metagenomes</taxon>
        <taxon>ecological metagenomes</taxon>
    </lineage>
</organism>
<sequence>MSRTYTDIKTGKYIDINISGND</sequence>
<evidence type="ECO:0000313" key="1">
    <source>
        <dbReference type="EMBL" id="KKM14452.1"/>
    </source>
</evidence>
<accession>A0A0F9HH35</accession>
<gene>
    <name evidence="1" type="ORF">LCGC14_1706030</name>
</gene>
<reference evidence="1" key="1">
    <citation type="journal article" date="2015" name="Nature">
        <title>Complex archaea that bridge the gap between prokaryotes and eukaryotes.</title>
        <authorList>
            <person name="Spang A."/>
            <person name="Saw J.H."/>
            <person name="Jorgensen S.L."/>
            <person name="Zaremba-Niedzwiedzka K."/>
            <person name="Martijn J."/>
            <person name="Lind A.E."/>
            <person name="van Eijk R."/>
            <person name="Schleper C."/>
            <person name="Guy L."/>
            <person name="Ettema T.J."/>
        </authorList>
    </citation>
    <scope>NUCLEOTIDE SEQUENCE</scope>
</reference>